<proteinExistence type="predicted"/>
<dbReference type="Proteomes" id="UP001529343">
    <property type="component" value="Unassembled WGS sequence"/>
</dbReference>
<evidence type="ECO:0000313" key="2">
    <source>
        <dbReference type="EMBL" id="MDM8265870.1"/>
    </source>
</evidence>
<name>A0ABT7UVY2_9LACO</name>
<dbReference type="EMBL" id="JAUDDW010000003">
    <property type="protein sequence ID" value="MDM8265870.1"/>
    <property type="molecule type" value="Genomic_DNA"/>
</dbReference>
<accession>A0ABT7UVY2</accession>
<protein>
    <submittedName>
        <fullName evidence="2">Uncharacterized protein</fullName>
    </submittedName>
</protein>
<dbReference type="RefSeq" id="WP_283593083.1">
    <property type="nucleotide sequence ID" value="NZ_JAUDDW010000003.1"/>
</dbReference>
<comment type="caution">
    <text evidence="2">The sequence shown here is derived from an EMBL/GenBank/DDBJ whole genome shotgun (WGS) entry which is preliminary data.</text>
</comment>
<organism evidence="2 3">
    <name type="scientific">Limosilactobacillus pontis</name>
    <dbReference type="NCBI Taxonomy" id="35787"/>
    <lineage>
        <taxon>Bacteria</taxon>
        <taxon>Bacillati</taxon>
        <taxon>Bacillota</taxon>
        <taxon>Bacilli</taxon>
        <taxon>Lactobacillales</taxon>
        <taxon>Lactobacillaceae</taxon>
        <taxon>Limosilactobacillus</taxon>
    </lineage>
</organism>
<keyword evidence="3" id="KW-1185">Reference proteome</keyword>
<sequence length="41" mass="4835">MQELNDDQAVTPKKGQDDQTIATIDRLFDDNKELMERLRDK</sequence>
<gene>
    <name evidence="2" type="ORF">QUW44_01605</name>
</gene>
<reference evidence="3" key="1">
    <citation type="submission" date="2023-06" db="EMBL/GenBank/DDBJ databases">
        <title>Identification and characterization of horizontal gene transfer across gut microbiota members of farm animals based on homology search.</title>
        <authorList>
            <person name="Zeman M."/>
            <person name="Kubasova T."/>
            <person name="Jahodarova E."/>
            <person name="Nykrynova M."/>
            <person name="Rychlik I."/>
        </authorList>
    </citation>
    <scope>NUCLEOTIDE SEQUENCE [LARGE SCALE GENOMIC DNA]</scope>
    <source>
        <strain evidence="3">161_Gplus</strain>
    </source>
</reference>
<evidence type="ECO:0000256" key="1">
    <source>
        <dbReference type="SAM" id="MobiDB-lite"/>
    </source>
</evidence>
<evidence type="ECO:0000313" key="3">
    <source>
        <dbReference type="Proteomes" id="UP001529343"/>
    </source>
</evidence>
<feature type="region of interest" description="Disordered" evidence="1">
    <location>
        <begin position="1"/>
        <end position="22"/>
    </location>
</feature>